<sequence length="667" mass="73544">MKTLFILLLKHNPVDHLAWGKLLSLLLALLVTTGYSLAQGTLRGTVTNGVEAVPGATTSLLRTDSTLVAGVATGKDGAYTFTRIKSGLYLVRISMVGYETFVSRPVVVEDKHVALPEIILQESTTTLNAIDVTGQKIVFDQQPDKLVLNVASSVTSTGSTVLDVLQKSPGVVVNRQNSNITINGRTGVRLMIDGKMLQIPADAAMQMLDGMNAGGIETIELITSPSSQYDAEGGAGIVHIRTKTRDQAGTNILAGLTVGSRWAENVGATLNASHRSKQLNVALDYSFLRNHNLHTLDMQRETFVNDFNQFQEVHSRRENITTQQNLSLGAEWSPSKNTSFNFLFTAYERDWKLDANSQERYILSADSTMTGSTLIYESNVWRSATGSAGVTHRFNTTHSLTFGVDALFYRNENPSHYQTAVPGNDLSDENRIALTKTTPIRVLVAHADYTFTPSPAWRWDAGVKASVTHLNNNVSTMRYADGAWLADPAFTSYADLDEKIAAAYVSGQWNPEVAWQINAGVRYEYTQTHIATPINAALVDRRYGNFFPNVSIRKNIGTEQDLQVSYARRITRPTYNDIAPYVFFWASNTFSSGNTALYPSLSDQFTISYRVKQWNISLQGTRALRAIAYLQPERVGQSADLIYRSQNTDYSNTLALVSSTALAIAPW</sequence>
<name>A0ABS1KZG3_9BACT</name>
<proteinExistence type="predicted"/>
<keyword evidence="6" id="KW-0675">Receptor</keyword>
<dbReference type="SUPFAM" id="SSF49464">
    <property type="entry name" value="Carboxypeptidase regulatory domain-like"/>
    <property type="match status" value="1"/>
</dbReference>
<keyword evidence="2" id="KW-0472">Membrane</keyword>
<dbReference type="SUPFAM" id="SSF56935">
    <property type="entry name" value="Porins"/>
    <property type="match status" value="1"/>
</dbReference>
<dbReference type="EMBL" id="JAERRB010000012">
    <property type="protein sequence ID" value="MBL0744668.1"/>
    <property type="molecule type" value="Genomic_DNA"/>
</dbReference>
<evidence type="ECO:0000313" key="7">
    <source>
        <dbReference type="Proteomes" id="UP000613030"/>
    </source>
</evidence>
<dbReference type="PANTHER" id="PTHR40980:SF4">
    <property type="entry name" value="TONB-DEPENDENT RECEPTOR-LIKE BETA-BARREL DOMAIN-CONTAINING PROTEIN"/>
    <property type="match status" value="1"/>
</dbReference>
<evidence type="ECO:0000256" key="2">
    <source>
        <dbReference type="ARBA" id="ARBA00023136"/>
    </source>
</evidence>
<keyword evidence="3" id="KW-0998">Cell outer membrane</keyword>
<evidence type="ECO:0000259" key="4">
    <source>
        <dbReference type="Pfam" id="PF07715"/>
    </source>
</evidence>
<dbReference type="InterPro" id="IPR036942">
    <property type="entry name" value="Beta-barrel_TonB_sf"/>
</dbReference>
<dbReference type="Pfam" id="PF13620">
    <property type="entry name" value="CarboxypepD_reg"/>
    <property type="match status" value="1"/>
</dbReference>
<dbReference type="Pfam" id="PF14905">
    <property type="entry name" value="OMP_b-brl_3"/>
    <property type="match status" value="1"/>
</dbReference>
<evidence type="ECO:0000256" key="1">
    <source>
        <dbReference type="ARBA" id="ARBA00004442"/>
    </source>
</evidence>
<protein>
    <submittedName>
        <fullName evidence="6">TonB-dependent receptor</fullName>
    </submittedName>
</protein>
<dbReference type="InterPro" id="IPR008969">
    <property type="entry name" value="CarboxyPept-like_regulatory"/>
</dbReference>
<dbReference type="PANTHER" id="PTHR40980">
    <property type="entry name" value="PLUG DOMAIN-CONTAINING PROTEIN"/>
    <property type="match status" value="1"/>
</dbReference>
<evidence type="ECO:0000259" key="5">
    <source>
        <dbReference type="Pfam" id="PF14905"/>
    </source>
</evidence>
<dbReference type="Gene3D" id="2.170.130.10">
    <property type="entry name" value="TonB-dependent receptor, plug domain"/>
    <property type="match status" value="1"/>
</dbReference>
<keyword evidence="7" id="KW-1185">Reference proteome</keyword>
<dbReference type="Gene3D" id="2.60.40.1120">
    <property type="entry name" value="Carboxypeptidase-like, regulatory domain"/>
    <property type="match status" value="1"/>
</dbReference>
<evidence type="ECO:0000313" key="6">
    <source>
        <dbReference type="EMBL" id="MBL0744668.1"/>
    </source>
</evidence>
<feature type="domain" description="Outer membrane protein beta-barrel" evidence="5">
    <location>
        <begin position="392"/>
        <end position="667"/>
    </location>
</feature>
<dbReference type="InterPro" id="IPR037066">
    <property type="entry name" value="Plug_dom_sf"/>
</dbReference>
<comment type="subcellular location">
    <subcellularLocation>
        <location evidence="1">Cell outer membrane</location>
    </subcellularLocation>
</comment>
<dbReference type="InterPro" id="IPR041700">
    <property type="entry name" value="OMP_b-brl_3"/>
</dbReference>
<gene>
    <name evidence="6" type="ORF">JI741_25775</name>
</gene>
<comment type="caution">
    <text evidence="6">The sequence shown here is derived from an EMBL/GenBank/DDBJ whole genome shotgun (WGS) entry which is preliminary data.</text>
</comment>
<dbReference type="InterPro" id="IPR012910">
    <property type="entry name" value="Plug_dom"/>
</dbReference>
<dbReference type="Gene3D" id="2.40.170.20">
    <property type="entry name" value="TonB-dependent receptor, beta-barrel domain"/>
    <property type="match status" value="1"/>
</dbReference>
<feature type="domain" description="TonB-dependent receptor plug" evidence="4">
    <location>
        <begin position="158"/>
        <end position="236"/>
    </location>
</feature>
<dbReference type="Proteomes" id="UP000613030">
    <property type="component" value="Unassembled WGS sequence"/>
</dbReference>
<evidence type="ECO:0000256" key="3">
    <source>
        <dbReference type="ARBA" id="ARBA00023237"/>
    </source>
</evidence>
<accession>A0ABS1KZG3</accession>
<organism evidence="6 7">
    <name type="scientific">Chryseolinea lacunae</name>
    <dbReference type="NCBI Taxonomy" id="2801331"/>
    <lineage>
        <taxon>Bacteria</taxon>
        <taxon>Pseudomonadati</taxon>
        <taxon>Bacteroidota</taxon>
        <taxon>Cytophagia</taxon>
        <taxon>Cytophagales</taxon>
        <taxon>Fulvivirgaceae</taxon>
        <taxon>Chryseolinea</taxon>
    </lineage>
</organism>
<reference evidence="6 7" key="1">
    <citation type="submission" date="2021-01" db="EMBL/GenBank/DDBJ databases">
        <title>Chryseolinea sp. Jin1 Genome sequencing and assembly.</title>
        <authorList>
            <person name="Kim I."/>
        </authorList>
    </citation>
    <scope>NUCLEOTIDE SEQUENCE [LARGE SCALE GENOMIC DNA]</scope>
    <source>
        <strain evidence="6 7">Jin1</strain>
    </source>
</reference>
<dbReference type="Pfam" id="PF07715">
    <property type="entry name" value="Plug"/>
    <property type="match status" value="1"/>
</dbReference>